<name>A0A0P7HVL2_9EURY</name>
<evidence type="ECO:0000313" key="3">
    <source>
        <dbReference type="Proteomes" id="UP000050535"/>
    </source>
</evidence>
<feature type="compositionally biased region" description="Low complexity" evidence="1">
    <location>
        <begin position="173"/>
        <end position="205"/>
    </location>
</feature>
<sequence>MTGRVFRLHSTLELPLEDLEEFLENPDLPPELDDVELTRRNNTLILKAVAEDADIGKYTPTAQLKASVSETRVYEEEPPKTAPTWGQEEEEEEIPSELVEFACFKGDRETVLQNSALRFPMFLVLRELALISEKGTLTAVLEKDDDLQAVRIVEGEERPASVEVVENPDRATARTAASTGGTTSSSRTNGPSSFSASSRRSFLRAGQAGHRNESPQPHCWPALGFSIRNPVP</sequence>
<proteinExistence type="predicted"/>
<keyword evidence="3" id="KW-1185">Reference proteome</keyword>
<dbReference type="InterPro" id="IPR055534">
    <property type="entry name" value="DUF7110"/>
</dbReference>
<reference evidence="3" key="1">
    <citation type="submission" date="2013-11" db="EMBL/GenBank/DDBJ databases">
        <authorList>
            <person name="Hoang H.T."/>
            <person name="Killian M.L."/>
            <person name="Madson D.M."/>
            <person name="Arruda P.H.E."/>
            <person name="Sun D."/>
            <person name="Schwartz K.J."/>
            <person name="Yoon K."/>
        </authorList>
    </citation>
    <scope>NUCLEOTIDE SEQUENCE [LARGE SCALE GENOMIC DNA]</scope>
    <source>
        <strain evidence="3">CDK2</strain>
    </source>
</reference>
<feature type="region of interest" description="Disordered" evidence="1">
    <location>
        <begin position="158"/>
        <end position="232"/>
    </location>
</feature>
<dbReference type="PATRIC" id="fig|699431.3.peg.1733"/>
<protein>
    <submittedName>
        <fullName evidence="2">Uncharacterized protein</fullName>
    </submittedName>
</protein>
<gene>
    <name evidence="2" type="ORF">SY89_01693</name>
</gene>
<comment type="caution">
    <text evidence="2">The sequence shown here is derived from an EMBL/GenBank/DDBJ whole genome shotgun (WGS) entry which is preliminary data.</text>
</comment>
<evidence type="ECO:0000313" key="2">
    <source>
        <dbReference type="EMBL" id="KPN30952.1"/>
    </source>
</evidence>
<dbReference type="Proteomes" id="UP000050535">
    <property type="component" value="Unassembled WGS sequence"/>
</dbReference>
<dbReference type="Pfam" id="PF23422">
    <property type="entry name" value="DUF7110"/>
    <property type="match status" value="1"/>
</dbReference>
<evidence type="ECO:0000256" key="1">
    <source>
        <dbReference type="SAM" id="MobiDB-lite"/>
    </source>
</evidence>
<organism evidence="2 3">
    <name type="scientific">Halolamina pelagica</name>
    <dbReference type="NCBI Taxonomy" id="699431"/>
    <lineage>
        <taxon>Archaea</taxon>
        <taxon>Methanobacteriati</taxon>
        <taxon>Methanobacteriota</taxon>
        <taxon>Stenosarchaea group</taxon>
        <taxon>Halobacteria</taxon>
        <taxon>Halobacteriales</taxon>
        <taxon>Haloferacaceae</taxon>
    </lineage>
</organism>
<dbReference type="AlphaFoldDB" id="A0A0P7HVL2"/>
<dbReference type="EMBL" id="LGUC01000001">
    <property type="protein sequence ID" value="KPN30952.1"/>
    <property type="molecule type" value="Genomic_DNA"/>
</dbReference>
<accession>A0A0P7HVL2</accession>